<evidence type="ECO:0008006" key="3">
    <source>
        <dbReference type="Google" id="ProtNLM"/>
    </source>
</evidence>
<dbReference type="AlphaFoldDB" id="A0A1F6EKD8"/>
<dbReference type="STRING" id="1798513.A3A40_01755"/>
<accession>A0A1F6EKD8</accession>
<evidence type="ECO:0000313" key="1">
    <source>
        <dbReference type="EMBL" id="OGG74103.1"/>
    </source>
</evidence>
<dbReference type="SUPFAM" id="SSF143100">
    <property type="entry name" value="TTHA1013/TTHA0281-like"/>
    <property type="match status" value="1"/>
</dbReference>
<reference evidence="1 2" key="1">
    <citation type="journal article" date="2016" name="Nat. Commun.">
        <title>Thousands of microbial genomes shed light on interconnected biogeochemical processes in an aquifer system.</title>
        <authorList>
            <person name="Anantharaman K."/>
            <person name="Brown C.T."/>
            <person name="Hug L.A."/>
            <person name="Sharon I."/>
            <person name="Castelle C.J."/>
            <person name="Probst A.J."/>
            <person name="Thomas B.C."/>
            <person name="Singh A."/>
            <person name="Wilkins M.J."/>
            <person name="Karaoz U."/>
            <person name="Brodie E.L."/>
            <person name="Williams K.H."/>
            <person name="Hubbard S.S."/>
            <person name="Banfield J.F."/>
        </authorList>
    </citation>
    <scope>NUCLEOTIDE SEQUENCE [LARGE SCALE GENOMIC DNA]</scope>
</reference>
<organism evidence="1 2">
    <name type="scientific">Candidatus Kaiserbacteria bacterium RIFCSPLOWO2_01_FULL_54_20</name>
    <dbReference type="NCBI Taxonomy" id="1798513"/>
    <lineage>
        <taxon>Bacteria</taxon>
        <taxon>Candidatus Kaiseribacteriota</taxon>
    </lineage>
</organism>
<dbReference type="Gene3D" id="3.30.160.250">
    <property type="match status" value="1"/>
</dbReference>
<dbReference type="EMBL" id="MFMA01000008">
    <property type="protein sequence ID" value="OGG74103.1"/>
    <property type="molecule type" value="Genomic_DNA"/>
</dbReference>
<sequence length="83" mass="9374">MIKKSKQNKLLLSSLAVEFDREEDGRWIAEIRKLPGVMAYGATKREALQRVYAVALRTLADGVEEGKMFNPVSRLFGYEVAGR</sequence>
<dbReference type="InterPro" id="IPR035069">
    <property type="entry name" value="TTHA1013/TTHA0281-like"/>
</dbReference>
<proteinExistence type="predicted"/>
<name>A0A1F6EKD8_9BACT</name>
<protein>
    <recommendedName>
        <fullName evidence="3">HicB-like antitoxin of toxin-antitoxin system domain-containing protein</fullName>
    </recommendedName>
</protein>
<comment type="caution">
    <text evidence="1">The sequence shown here is derived from an EMBL/GenBank/DDBJ whole genome shotgun (WGS) entry which is preliminary data.</text>
</comment>
<gene>
    <name evidence="1" type="ORF">A3A40_01755</name>
</gene>
<dbReference type="Proteomes" id="UP000178427">
    <property type="component" value="Unassembled WGS sequence"/>
</dbReference>
<evidence type="ECO:0000313" key="2">
    <source>
        <dbReference type="Proteomes" id="UP000178427"/>
    </source>
</evidence>